<gene>
    <name evidence="2" type="ORF">GCM10025772_20390</name>
</gene>
<evidence type="ECO:0000313" key="3">
    <source>
        <dbReference type="Proteomes" id="UP001501600"/>
    </source>
</evidence>
<dbReference type="Pfam" id="PF20567">
    <property type="entry name" value="DUF6776"/>
    <property type="match status" value="1"/>
</dbReference>
<evidence type="ECO:0000313" key="2">
    <source>
        <dbReference type="EMBL" id="GAA5192089.1"/>
    </source>
</evidence>
<sequence>MIQYLRHRAHALAAWERQLNPRGSVLGGLLLLALLSGAGLQRLSQWSMGQQFAELQNAQEQWQQQKLELEKQRAALELELKMEQQSQQETRALMAHQREQMNVLERELTFYRSIMAPEQTADGVFVHDLVLDETANPQRFRLRLVLTQQKVRKRFARGSVSLNIEGTLAGKPHSIPVQEESLPFGFRYFQQLESEVIFPDGFFPEELTVQIRLPSGSGQSAARGASRYPVSELISETALQRLKEKA</sequence>
<comment type="caution">
    <text evidence="2">The sequence shown here is derived from an EMBL/GenBank/DDBJ whole genome shotgun (WGS) entry which is preliminary data.</text>
</comment>
<dbReference type="RefSeq" id="WP_345316957.1">
    <property type="nucleotide sequence ID" value="NZ_BAABLF010000013.1"/>
</dbReference>
<dbReference type="Proteomes" id="UP001501600">
    <property type="component" value="Unassembled WGS sequence"/>
</dbReference>
<keyword evidence="3" id="KW-1185">Reference proteome</keyword>
<evidence type="ECO:0000256" key="1">
    <source>
        <dbReference type="SAM" id="Coils"/>
    </source>
</evidence>
<feature type="coiled-coil region" evidence="1">
    <location>
        <begin position="52"/>
        <end position="107"/>
    </location>
</feature>
<protein>
    <submittedName>
        <fullName evidence="2">Uncharacterized protein</fullName>
    </submittedName>
</protein>
<keyword evidence="1" id="KW-0175">Coiled coil</keyword>
<reference evidence="3" key="1">
    <citation type="journal article" date="2019" name="Int. J. Syst. Evol. Microbiol.">
        <title>The Global Catalogue of Microorganisms (GCM) 10K type strain sequencing project: providing services to taxonomists for standard genome sequencing and annotation.</title>
        <authorList>
            <consortium name="The Broad Institute Genomics Platform"/>
            <consortium name="The Broad Institute Genome Sequencing Center for Infectious Disease"/>
            <person name="Wu L."/>
            <person name="Ma J."/>
        </authorList>
    </citation>
    <scope>NUCLEOTIDE SEQUENCE [LARGE SCALE GENOMIC DNA]</scope>
    <source>
        <strain evidence="3">JCM 18720</strain>
    </source>
</reference>
<dbReference type="InterPro" id="IPR046703">
    <property type="entry name" value="DUF6776"/>
</dbReference>
<accession>A0ABP9S7C4</accession>
<organism evidence="2 3">
    <name type="scientific">Ferrimonas gelatinilytica</name>
    <dbReference type="NCBI Taxonomy" id="1255257"/>
    <lineage>
        <taxon>Bacteria</taxon>
        <taxon>Pseudomonadati</taxon>
        <taxon>Pseudomonadota</taxon>
        <taxon>Gammaproteobacteria</taxon>
        <taxon>Alteromonadales</taxon>
        <taxon>Ferrimonadaceae</taxon>
        <taxon>Ferrimonas</taxon>
    </lineage>
</organism>
<name>A0ABP9S7C4_9GAMM</name>
<dbReference type="EMBL" id="BAABLF010000013">
    <property type="protein sequence ID" value="GAA5192089.1"/>
    <property type="molecule type" value="Genomic_DNA"/>
</dbReference>
<proteinExistence type="predicted"/>